<accession>A0A2T5XXA2</accession>
<evidence type="ECO:0000313" key="1">
    <source>
        <dbReference type="EMBL" id="PTX08083.1"/>
    </source>
</evidence>
<evidence type="ECO:0000313" key="2">
    <source>
        <dbReference type="Proteomes" id="UP000243985"/>
    </source>
</evidence>
<dbReference type="AlphaFoldDB" id="A0A2T5XXA2"/>
<dbReference type="GeneID" id="84580099"/>
<gene>
    <name evidence="1" type="ORF">C8P65_102125</name>
</gene>
<reference evidence="1 2" key="1">
    <citation type="submission" date="2018-04" db="EMBL/GenBank/DDBJ databases">
        <title>Genomic Encyclopedia of Archaeal and Bacterial Type Strains, Phase II (KMG-II): from individual species to whole genera.</title>
        <authorList>
            <person name="Goeker M."/>
        </authorList>
    </citation>
    <scope>NUCLEOTIDE SEQUENCE [LARGE SCALE GENOMIC DNA]</scope>
    <source>
        <strain evidence="1 2">DSM 22902</strain>
    </source>
</reference>
<dbReference type="EMBL" id="QBKG01000002">
    <property type="protein sequence ID" value="PTX08083.1"/>
    <property type="molecule type" value="Genomic_DNA"/>
</dbReference>
<protein>
    <submittedName>
        <fullName evidence="1">Uncharacterized protein</fullName>
    </submittedName>
</protein>
<sequence length="104" mass="12128">MKANDLYHKHRELAEKIYKSYEKYDNYCAKMAIFLKNEVISNYNEVELHLFYVGYSEKDGLALYIDLGISDITPSVCSIDAIINFFLSVERKLTIKEIIEVSSF</sequence>
<comment type="caution">
    <text evidence="1">The sequence shown here is derived from an EMBL/GenBank/DDBJ whole genome shotgun (WGS) entry which is preliminary data.</text>
</comment>
<dbReference type="RefSeq" id="WP_107781359.1">
    <property type="nucleotide sequence ID" value="NZ_QBKG01000002.1"/>
</dbReference>
<proteinExistence type="predicted"/>
<name>A0A2T5XXA2_9FLAO</name>
<organism evidence="1 2">
    <name type="scientific">Capnocytophaga leadbetteri</name>
    <dbReference type="NCBI Taxonomy" id="327575"/>
    <lineage>
        <taxon>Bacteria</taxon>
        <taxon>Pseudomonadati</taxon>
        <taxon>Bacteroidota</taxon>
        <taxon>Flavobacteriia</taxon>
        <taxon>Flavobacteriales</taxon>
        <taxon>Flavobacteriaceae</taxon>
        <taxon>Capnocytophaga</taxon>
    </lineage>
</organism>
<dbReference type="Proteomes" id="UP000243985">
    <property type="component" value="Unassembled WGS sequence"/>
</dbReference>